<evidence type="ECO:0000313" key="11">
    <source>
        <dbReference type="RefSeq" id="XP_022243799.1"/>
    </source>
</evidence>
<dbReference type="Gene3D" id="1.10.287.110">
    <property type="entry name" value="DnaJ domain"/>
    <property type="match status" value="1"/>
</dbReference>
<name>A0ABM1SJJ7_LIMPO</name>
<dbReference type="RefSeq" id="XP_022243788.1">
    <property type="nucleotide sequence ID" value="XM_022388080.1"/>
</dbReference>
<feature type="compositionally biased region" description="Basic and acidic residues" evidence="6">
    <location>
        <begin position="220"/>
        <end position="242"/>
    </location>
</feature>
<dbReference type="PRINTS" id="PR00625">
    <property type="entry name" value="JDOMAIN"/>
</dbReference>
<reference evidence="9 10" key="1">
    <citation type="submission" date="2025-05" db="UniProtKB">
        <authorList>
            <consortium name="RefSeq"/>
        </authorList>
    </citation>
    <scope>IDENTIFICATION</scope>
    <source>
        <tissue evidence="9 10">Muscle</tissue>
    </source>
</reference>
<dbReference type="RefSeq" id="XP_013776265.1">
    <property type="nucleotide sequence ID" value="XM_013920811.2"/>
</dbReference>
<evidence type="ECO:0000256" key="3">
    <source>
        <dbReference type="ARBA" id="ARBA00023139"/>
    </source>
</evidence>
<dbReference type="CDD" id="cd06257">
    <property type="entry name" value="DnaJ"/>
    <property type="match status" value="1"/>
</dbReference>
<evidence type="ECO:0000313" key="10">
    <source>
        <dbReference type="RefSeq" id="XP_022243788.1"/>
    </source>
</evidence>
<proteinExistence type="predicted"/>
<protein>
    <submittedName>
        <fullName evidence="9 10">DnaJ homolog subfamily C member 5-like isoform X1</fullName>
    </submittedName>
</protein>
<gene>
    <name evidence="9 10 11 12 13" type="primary">LOC106461028</name>
</gene>
<feature type="domain" description="J" evidence="7">
    <location>
        <begin position="13"/>
        <end position="78"/>
    </location>
</feature>
<dbReference type="InterPro" id="IPR001623">
    <property type="entry name" value="DnaJ_domain"/>
</dbReference>
<feature type="compositionally biased region" description="Polar residues" evidence="6">
    <location>
        <begin position="205"/>
        <end position="218"/>
    </location>
</feature>
<dbReference type="Proteomes" id="UP000694941">
    <property type="component" value="Unplaced"/>
</dbReference>
<dbReference type="InterPro" id="IPR051434">
    <property type="entry name" value="DnaJ_C_subfamily_member5"/>
</dbReference>
<evidence type="ECO:0000256" key="5">
    <source>
        <dbReference type="ARBA" id="ARBA00023288"/>
    </source>
</evidence>
<evidence type="ECO:0000259" key="7">
    <source>
        <dbReference type="PROSITE" id="PS50076"/>
    </source>
</evidence>
<dbReference type="Pfam" id="PF00226">
    <property type="entry name" value="DnaJ"/>
    <property type="match status" value="1"/>
</dbReference>
<evidence type="ECO:0000256" key="1">
    <source>
        <dbReference type="ARBA" id="ARBA00004635"/>
    </source>
</evidence>
<evidence type="ECO:0000313" key="9">
    <source>
        <dbReference type="RefSeq" id="XP_013776265.1"/>
    </source>
</evidence>
<keyword evidence="2" id="KW-0472">Membrane</keyword>
<organism evidence="8 12">
    <name type="scientific">Limulus polyphemus</name>
    <name type="common">Atlantic horseshoe crab</name>
    <dbReference type="NCBI Taxonomy" id="6850"/>
    <lineage>
        <taxon>Eukaryota</taxon>
        <taxon>Metazoa</taxon>
        <taxon>Ecdysozoa</taxon>
        <taxon>Arthropoda</taxon>
        <taxon>Chelicerata</taxon>
        <taxon>Merostomata</taxon>
        <taxon>Xiphosura</taxon>
        <taxon>Limulidae</taxon>
        <taxon>Limulus</taxon>
    </lineage>
</organism>
<keyword evidence="5" id="KW-0449">Lipoprotein</keyword>
<keyword evidence="8" id="KW-1185">Reference proteome</keyword>
<evidence type="ECO:0000313" key="13">
    <source>
        <dbReference type="RefSeq" id="XP_022243806.1"/>
    </source>
</evidence>
<dbReference type="PANTHER" id="PTHR44027:SF7">
    <property type="entry name" value="DNAJ HOMOLOG SUBFAMILY C MEMBER 5 HOMOLOG"/>
    <property type="match status" value="1"/>
</dbReference>
<evidence type="ECO:0000256" key="2">
    <source>
        <dbReference type="ARBA" id="ARBA00023136"/>
    </source>
</evidence>
<dbReference type="RefSeq" id="XP_022243799.1">
    <property type="nucleotide sequence ID" value="XM_022388091.1"/>
</dbReference>
<evidence type="ECO:0000313" key="12">
    <source>
        <dbReference type="RefSeq" id="XP_022243803.1"/>
    </source>
</evidence>
<accession>A0ABM1SJJ7</accession>
<evidence type="ECO:0000256" key="4">
    <source>
        <dbReference type="ARBA" id="ARBA00023186"/>
    </source>
</evidence>
<dbReference type="RefSeq" id="XP_022243806.1">
    <property type="nucleotide sequence ID" value="XM_022388098.1"/>
</dbReference>
<dbReference type="GeneID" id="106461028"/>
<feature type="region of interest" description="Disordered" evidence="6">
    <location>
        <begin position="177"/>
        <end position="242"/>
    </location>
</feature>
<dbReference type="InterPro" id="IPR036869">
    <property type="entry name" value="J_dom_sf"/>
</dbReference>
<dbReference type="RefSeq" id="XP_022243803.1">
    <property type="nucleotide sequence ID" value="XM_022388095.1"/>
</dbReference>
<dbReference type="PANTHER" id="PTHR44027">
    <property type="entry name" value="DNAJ HOMOLOG SUBFAMILY C MEMBER 5 HOMOLOG"/>
    <property type="match status" value="1"/>
</dbReference>
<dbReference type="SMART" id="SM00271">
    <property type="entry name" value="DnaJ"/>
    <property type="match status" value="1"/>
</dbReference>
<sequence>MDNMRKMSTKGESLYQVLELSKDAQPEDVKKSYRRLALRYHPDKNPDNPEASDKFKEINWANTILSDPEKREIYDSYGSVGLYIADHFGTENVKMYFLLTSGWCKAFLFCCGLITCCCCCCCCNCCCGKCKPNVPDEADNIDDLEKDFVDGASGGGMLSVSADKKDENLDNEEEECKPCVTQPTISQQAPISMPAPPPPADERTSLNSSSHTSYNTGESEVIKPGENEDTCSDGKKDPNSCG</sequence>
<evidence type="ECO:0000256" key="6">
    <source>
        <dbReference type="SAM" id="MobiDB-lite"/>
    </source>
</evidence>
<comment type="subcellular location">
    <subcellularLocation>
        <location evidence="1">Membrane</location>
        <topology evidence="1">Lipid-anchor</topology>
    </subcellularLocation>
</comment>
<evidence type="ECO:0000313" key="8">
    <source>
        <dbReference type="Proteomes" id="UP000694941"/>
    </source>
</evidence>
<feature type="compositionally biased region" description="Polar residues" evidence="6">
    <location>
        <begin position="181"/>
        <end position="190"/>
    </location>
</feature>
<keyword evidence="3" id="KW-0564">Palmitate</keyword>
<dbReference type="PROSITE" id="PS50076">
    <property type="entry name" value="DNAJ_2"/>
    <property type="match status" value="1"/>
</dbReference>
<dbReference type="SUPFAM" id="SSF46565">
    <property type="entry name" value="Chaperone J-domain"/>
    <property type="match status" value="1"/>
</dbReference>
<keyword evidence="4" id="KW-0143">Chaperone</keyword>